<dbReference type="AlphaFoldDB" id="A0A438ML91"/>
<evidence type="ECO:0000313" key="2">
    <source>
        <dbReference type="EMBL" id="RVX46532.1"/>
    </source>
</evidence>
<name>A0A438ML91_9ACTN</name>
<gene>
    <name evidence="2" type="ORF">EDD27_9422</name>
</gene>
<feature type="coiled-coil region" evidence="1">
    <location>
        <begin position="28"/>
        <end position="55"/>
    </location>
</feature>
<organism evidence="2 3">
    <name type="scientific">Nonomuraea polychroma</name>
    <dbReference type="NCBI Taxonomy" id="46176"/>
    <lineage>
        <taxon>Bacteria</taxon>
        <taxon>Bacillati</taxon>
        <taxon>Actinomycetota</taxon>
        <taxon>Actinomycetes</taxon>
        <taxon>Streptosporangiales</taxon>
        <taxon>Streptosporangiaceae</taxon>
        <taxon>Nonomuraea</taxon>
    </lineage>
</organism>
<proteinExistence type="predicted"/>
<evidence type="ECO:0000256" key="1">
    <source>
        <dbReference type="SAM" id="Coils"/>
    </source>
</evidence>
<dbReference type="Proteomes" id="UP000284824">
    <property type="component" value="Unassembled WGS sequence"/>
</dbReference>
<sequence length="110" mass="11965">MGMSKQMTFALACLVVLSAVVPGVAGYLSARLEAIEAAERNLRALETRLDLREARDARPVSFPAPCLRTPPGPHLQQVPATALGHGKHWPHDVPSWLPGLLKQVQDAMEH</sequence>
<keyword evidence="1" id="KW-0175">Coiled coil</keyword>
<accession>A0A438ML91</accession>
<reference evidence="2 3" key="1">
    <citation type="submission" date="2019-01" db="EMBL/GenBank/DDBJ databases">
        <title>Sequencing the genomes of 1000 actinobacteria strains.</title>
        <authorList>
            <person name="Klenk H.-P."/>
        </authorList>
    </citation>
    <scope>NUCLEOTIDE SEQUENCE [LARGE SCALE GENOMIC DNA]</scope>
    <source>
        <strain evidence="2 3">DSM 43925</strain>
    </source>
</reference>
<comment type="caution">
    <text evidence="2">The sequence shown here is derived from an EMBL/GenBank/DDBJ whole genome shotgun (WGS) entry which is preliminary data.</text>
</comment>
<evidence type="ECO:0000313" key="3">
    <source>
        <dbReference type="Proteomes" id="UP000284824"/>
    </source>
</evidence>
<protein>
    <submittedName>
        <fullName evidence="2">Uncharacterized protein</fullName>
    </submittedName>
</protein>
<dbReference type="EMBL" id="SAUN01000001">
    <property type="protein sequence ID" value="RVX46532.1"/>
    <property type="molecule type" value="Genomic_DNA"/>
</dbReference>
<keyword evidence="3" id="KW-1185">Reference proteome</keyword>